<dbReference type="KEGG" id="aun:AWM73_06665"/>
<reference evidence="3" key="2">
    <citation type="submission" date="2022-09" db="EMBL/GenBank/DDBJ databases">
        <title>Aerococcus urinae taxonomy study.</title>
        <authorList>
            <person name="Christensen J."/>
            <person name="Senneby E."/>
        </authorList>
    </citation>
    <scope>NUCLEOTIDE SEQUENCE</scope>
    <source>
        <strain evidence="3">NLD-066-U95</strain>
    </source>
</reference>
<proteinExistence type="inferred from homology"/>
<dbReference type="EC" id="3.2.2.n1" evidence="2"/>
<dbReference type="GO" id="GO:0016799">
    <property type="term" value="F:hydrolase activity, hydrolyzing N-glycosyl compounds"/>
    <property type="evidence" value="ECO:0007669"/>
    <property type="project" value="TreeGrafter"/>
</dbReference>
<dbReference type="OrthoDB" id="9801098at2"/>
<dbReference type="InterPro" id="IPR005269">
    <property type="entry name" value="LOG"/>
</dbReference>
<sequence length="177" mass="19918">MKITVYCGSHLGINERYEHLIWQLGEWIGQNNHQLVYGGGRTGLMGTIATAASQSGSQVIGIIPLVLVEAEVANYDIHHLEVVDTMNQRKEKLMELADAMIVFPGGLGTMEELFDSLVWKRLGKKQTPIIIYNVDHFYDVLHSLLKTMVAEAFMPQEELDQIHFVSSLAEIETILNH</sequence>
<reference evidence="4 5" key="1">
    <citation type="submission" date="2020-12" db="EMBL/GenBank/DDBJ databases">
        <title>FDA dAtabase for Regulatory Grade micrObial Sequences (FDA-ARGOS): Supporting development and validation of Infectious Disease Dx tests.</title>
        <authorList>
            <person name="Sproer C."/>
            <person name="Gronow S."/>
            <person name="Severitt S."/>
            <person name="Schroder I."/>
            <person name="Tallon L."/>
            <person name="Sadzewicz L."/>
            <person name="Zhao X."/>
            <person name="Boylan J."/>
            <person name="Ott S."/>
            <person name="Bowen H."/>
            <person name="Vavikolanu K."/>
            <person name="Mehta A."/>
            <person name="Aluvathingal J."/>
            <person name="Nadendla S."/>
            <person name="Lowell S."/>
            <person name="Myers T."/>
            <person name="Yan Y."/>
            <person name="Sichtig H."/>
        </authorList>
    </citation>
    <scope>NUCLEOTIDE SEQUENCE [LARGE SCALE GENOMIC DNA]</scope>
    <source>
        <strain evidence="4 5">FDAARGOS_911</strain>
    </source>
</reference>
<organism evidence="4 5">
    <name type="scientific">Aerococcus urinae</name>
    <dbReference type="NCBI Taxonomy" id="1376"/>
    <lineage>
        <taxon>Bacteria</taxon>
        <taxon>Bacillati</taxon>
        <taxon>Bacillota</taxon>
        <taxon>Bacilli</taxon>
        <taxon>Lactobacillales</taxon>
        <taxon>Aerococcaceae</taxon>
        <taxon>Aerococcus</taxon>
    </lineage>
</organism>
<dbReference type="InterPro" id="IPR031100">
    <property type="entry name" value="LOG_fam"/>
</dbReference>
<evidence type="ECO:0000256" key="1">
    <source>
        <dbReference type="ARBA" id="ARBA00006763"/>
    </source>
</evidence>
<protein>
    <recommendedName>
        <fullName evidence="2">Cytokinin riboside 5'-monophosphate phosphoribohydrolase</fullName>
        <ecNumber evidence="2">3.2.2.n1</ecNumber>
    </recommendedName>
</protein>
<accession>A0A0X8FF60</accession>
<evidence type="ECO:0000313" key="4">
    <source>
        <dbReference type="EMBL" id="QPS02121.1"/>
    </source>
</evidence>
<dbReference type="GO" id="GO:0005829">
    <property type="term" value="C:cytosol"/>
    <property type="evidence" value="ECO:0007669"/>
    <property type="project" value="TreeGrafter"/>
</dbReference>
<keyword evidence="2" id="KW-0378">Hydrolase</keyword>
<dbReference type="GeneID" id="35767016"/>
<dbReference type="PANTHER" id="PTHR31223:SF70">
    <property type="entry name" value="LOG FAMILY PROTEIN YJL055W"/>
    <property type="match status" value="1"/>
</dbReference>
<dbReference type="AlphaFoldDB" id="A0A0X8FF60"/>
<dbReference type="EMBL" id="CP065662">
    <property type="protein sequence ID" value="QPS02121.1"/>
    <property type="molecule type" value="Genomic_DNA"/>
</dbReference>
<name>A0A0X8FF60_9LACT</name>
<dbReference type="RefSeq" id="WP_060778633.1">
    <property type="nucleotide sequence ID" value="NZ_CAJHLF010000015.1"/>
</dbReference>
<dbReference type="GO" id="GO:0009691">
    <property type="term" value="P:cytokinin biosynthetic process"/>
    <property type="evidence" value="ECO:0007669"/>
    <property type="project" value="UniProtKB-UniRule"/>
</dbReference>
<dbReference type="Gene3D" id="3.40.50.450">
    <property type="match status" value="1"/>
</dbReference>
<evidence type="ECO:0000256" key="2">
    <source>
        <dbReference type="RuleBase" id="RU363015"/>
    </source>
</evidence>
<dbReference type="Pfam" id="PF03641">
    <property type="entry name" value="Lysine_decarbox"/>
    <property type="match status" value="1"/>
</dbReference>
<gene>
    <name evidence="4" type="ORF">I6G68_03365</name>
    <name evidence="3" type="ORF">ODY43_08865</name>
</gene>
<dbReference type="EMBL" id="JAOTML010000013">
    <property type="protein sequence ID" value="MCY3054089.1"/>
    <property type="molecule type" value="Genomic_DNA"/>
</dbReference>
<dbReference type="Proteomes" id="UP000594771">
    <property type="component" value="Chromosome"/>
</dbReference>
<dbReference type="PANTHER" id="PTHR31223">
    <property type="entry name" value="LOG FAMILY PROTEIN YJL055W"/>
    <property type="match status" value="1"/>
</dbReference>
<keyword evidence="2" id="KW-0203">Cytokinin biosynthesis</keyword>
<evidence type="ECO:0000313" key="6">
    <source>
        <dbReference type="Proteomes" id="UP001069145"/>
    </source>
</evidence>
<evidence type="ECO:0000313" key="3">
    <source>
        <dbReference type="EMBL" id="MCY3054089.1"/>
    </source>
</evidence>
<dbReference type="SUPFAM" id="SSF102405">
    <property type="entry name" value="MCP/YpsA-like"/>
    <property type="match status" value="1"/>
</dbReference>
<dbReference type="NCBIfam" id="TIGR00730">
    <property type="entry name" value="Rossman fold protein, TIGR00730 family"/>
    <property type="match status" value="1"/>
</dbReference>
<comment type="similarity">
    <text evidence="1 2">Belongs to the LOG family.</text>
</comment>
<evidence type="ECO:0000313" key="5">
    <source>
        <dbReference type="Proteomes" id="UP000594771"/>
    </source>
</evidence>
<keyword evidence="6" id="KW-1185">Reference proteome</keyword>
<dbReference type="Proteomes" id="UP001069145">
    <property type="component" value="Unassembled WGS sequence"/>
</dbReference>